<protein>
    <submittedName>
        <fullName evidence="1">DUF2634 domain-containing protein</fullName>
    </submittedName>
</protein>
<reference evidence="1 2" key="1">
    <citation type="submission" date="2018-09" db="EMBL/GenBank/DDBJ databases">
        <title>Paenibacillus SK2017-BO5.</title>
        <authorList>
            <person name="Piskunova J.V."/>
            <person name="Dubiley S.A."/>
            <person name="Severinov K.V."/>
        </authorList>
    </citation>
    <scope>NUCLEOTIDE SEQUENCE [LARGE SCALE GENOMIC DNA]</scope>
    <source>
        <strain evidence="1 2">BO5</strain>
    </source>
</reference>
<dbReference type="OrthoDB" id="89089at2"/>
<dbReference type="SUPFAM" id="SSF160719">
    <property type="entry name" value="gpW/gp25-like"/>
    <property type="match status" value="1"/>
</dbReference>
<name>A0A3A3GGN4_PANTH</name>
<accession>A0A3A3GGN4</accession>
<evidence type="ECO:0000313" key="2">
    <source>
        <dbReference type="Proteomes" id="UP000266177"/>
    </source>
</evidence>
<dbReference type="InterPro" id="IPR020288">
    <property type="entry name" value="Sheath_initiator"/>
</dbReference>
<gene>
    <name evidence="1" type="ORF">DQX05_14140</name>
</gene>
<dbReference type="Proteomes" id="UP000266177">
    <property type="component" value="Unassembled WGS sequence"/>
</dbReference>
<proteinExistence type="predicted"/>
<dbReference type="Pfam" id="PF10934">
    <property type="entry name" value="Sheath_initiator"/>
    <property type="match status" value="1"/>
</dbReference>
<organism evidence="1 2">
    <name type="scientific">Paenibacillus thiaminolyticus</name>
    <name type="common">Bacillus thiaminolyticus</name>
    <dbReference type="NCBI Taxonomy" id="49283"/>
    <lineage>
        <taxon>Bacteria</taxon>
        <taxon>Bacillati</taxon>
        <taxon>Bacillota</taxon>
        <taxon>Bacilli</taxon>
        <taxon>Bacillales</taxon>
        <taxon>Paenibacillaceae</taxon>
        <taxon>Paenibacillus</taxon>
    </lineage>
</organism>
<comment type="caution">
    <text evidence="1">The sequence shown here is derived from an EMBL/GenBank/DDBJ whole genome shotgun (WGS) entry which is preliminary data.</text>
</comment>
<sequence length="145" mass="16136">MPDLFPAFSMPSLVENESSNDVQYPESPLFDFATGDFVIDGAGRFVMADGHTAWAQWCQKAVLTERFACLAYSSDYGSEIQTAIRQPTRAAARSELERTITETLLADPRTQMVTDFEYEFEGDSVTVSFTAVPVIGQEQRMEVSV</sequence>
<dbReference type="EMBL" id="QYZD01000011">
    <property type="protein sequence ID" value="RJG23378.1"/>
    <property type="molecule type" value="Genomic_DNA"/>
</dbReference>
<evidence type="ECO:0000313" key="1">
    <source>
        <dbReference type="EMBL" id="RJG23378.1"/>
    </source>
</evidence>
<dbReference type="AlphaFoldDB" id="A0A3A3GGN4"/>
<dbReference type="RefSeq" id="WP_119794229.1">
    <property type="nucleotide sequence ID" value="NZ_QYZD01000011.1"/>
</dbReference>